<evidence type="ECO:0000313" key="2">
    <source>
        <dbReference type="Proteomes" id="UP000307720"/>
    </source>
</evidence>
<evidence type="ECO:0000313" key="1">
    <source>
        <dbReference type="EMBL" id="TGX99867.1"/>
    </source>
</evidence>
<comment type="caution">
    <text evidence="1">The sequence shown here is derived from an EMBL/GenBank/DDBJ whole genome shotgun (WGS) entry which is preliminary data.</text>
</comment>
<reference evidence="1" key="1">
    <citation type="submission" date="2019-04" db="EMBL/GenBank/DDBJ databases">
        <title>Microbes associate with the intestines of laboratory mice.</title>
        <authorList>
            <person name="Navarre W."/>
            <person name="Wong E."/>
            <person name="Huang K."/>
            <person name="Tropini C."/>
            <person name="Ng K."/>
            <person name="Yu B."/>
        </authorList>
    </citation>
    <scope>NUCLEOTIDE SEQUENCE</scope>
    <source>
        <strain evidence="1">NM72_1-8</strain>
    </source>
</reference>
<organism evidence="1 2">
    <name type="scientific">Hominisplanchenecus murintestinalis</name>
    <dbReference type="NCBI Taxonomy" id="2941517"/>
    <lineage>
        <taxon>Bacteria</taxon>
        <taxon>Bacillati</taxon>
        <taxon>Bacillota</taxon>
        <taxon>Clostridia</taxon>
        <taxon>Lachnospirales</taxon>
        <taxon>Lachnospiraceae</taxon>
        <taxon>Hominisplanchenecus</taxon>
    </lineage>
</organism>
<protein>
    <submittedName>
        <fullName evidence="1">Uncharacterized protein</fullName>
    </submittedName>
</protein>
<accession>A0AC61R332</accession>
<dbReference type="EMBL" id="SRZB01000004">
    <property type="protein sequence ID" value="TGX99867.1"/>
    <property type="molecule type" value="Genomic_DNA"/>
</dbReference>
<name>A0AC61R332_9FIRM</name>
<keyword evidence="2" id="KW-1185">Reference proteome</keyword>
<sequence length="601" mass="63585">MRKRYRALALALAGVLVLASMPVRAEGYTAYAGGNGSWENSGMTAESPLDSIYEAQKLLPEGGTILVTGTIYITGESSYSLNDGITLQAAEELDGPIFAVEEGGSLTLNNIVIIGNGSTVISNRGILKLDDSVSLQVKGGEGVGCVYTGEGGATYLNEELVAGDAVQDGEPGTEESETGNEVQDETGESGGKDEETAQTEEAVSTETGETAVPDETEKVTSSDKETDETENTEEDNNTETEKNPEGTEKDTEESGETNATEGETAETDETSATEVKPEETEKLPEADKKPDTVPETEKKPEETKQPETAQTEKNDGASGVEQGIKEEKEPVRRKAVETVTDAIIALNIHSREDVGSLLPVSQAYDGLTAAEKQAVPNHVRQLLESAKEMAAAYNHTQLGVSVYGNLPWYVQFRVKLTDVGKKEENGLKVLVPYELTLWNLYTDSVYTLPEGETVTVTMPVPDVEIDGEFTVFHYKADGSVETIKPVIHGNMMSFETSSFSPFSVAGSTLIAGIGIGSGTPGNSGNNSTNNGNSPAGNAPSKNDAPSTNSSTEKTYNSPGGNYVAAAANTSDTTNAFPAAAAGAVALFVIIGITVRKRRWLD</sequence>
<dbReference type="Proteomes" id="UP000307720">
    <property type="component" value="Unassembled WGS sequence"/>
</dbReference>
<gene>
    <name evidence="1" type="ORF">E5357_03845</name>
</gene>
<proteinExistence type="predicted"/>